<reference evidence="1 2" key="1">
    <citation type="submission" date="2016-04" db="EMBL/GenBank/DDBJ databases">
        <title>A degradative enzymes factory behind the ericoid mycorrhizal symbiosis.</title>
        <authorList>
            <consortium name="DOE Joint Genome Institute"/>
            <person name="Martino E."/>
            <person name="Morin E."/>
            <person name="Grelet G."/>
            <person name="Kuo A."/>
            <person name="Kohler A."/>
            <person name="Daghino S."/>
            <person name="Barry K."/>
            <person name="Choi C."/>
            <person name="Cichocki N."/>
            <person name="Clum A."/>
            <person name="Copeland A."/>
            <person name="Hainaut M."/>
            <person name="Haridas S."/>
            <person name="Labutti K."/>
            <person name="Lindquist E."/>
            <person name="Lipzen A."/>
            <person name="Khouja H.-R."/>
            <person name="Murat C."/>
            <person name="Ohm R."/>
            <person name="Olson A."/>
            <person name="Spatafora J."/>
            <person name="Veneault-Fourrey C."/>
            <person name="Henrissat B."/>
            <person name="Grigoriev I."/>
            <person name="Martin F."/>
            <person name="Perotto S."/>
        </authorList>
    </citation>
    <scope>NUCLEOTIDE SEQUENCE [LARGE SCALE GENOMIC DNA]</scope>
    <source>
        <strain evidence="1 2">F</strain>
    </source>
</reference>
<dbReference type="Proteomes" id="UP000235786">
    <property type="component" value="Unassembled WGS sequence"/>
</dbReference>
<dbReference type="AlphaFoldDB" id="A0A2J6R5H4"/>
<keyword evidence="2" id="KW-1185">Reference proteome</keyword>
<protein>
    <submittedName>
        <fullName evidence="1">Uncharacterized protein</fullName>
    </submittedName>
</protein>
<evidence type="ECO:0000313" key="2">
    <source>
        <dbReference type="Proteomes" id="UP000235786"/>
    </source>
</evidence>
<dbReference type="EMBL" id="KZ613955">
    <property type="protein sequence ID" value="PMD33754.1"/>
    <property type="molecule type" value="Genomic_DNA"/>
</dbReference>
<accession>A0A2J6R5H4</accession>
<sequence length="270" mass="30740">MDNLSNADSFPPIVHYEWSKANVLSEGGHSLRAFYLLYALRALRNLCSNNVFEKLPVAKQYHKLKENPFLLAIFEMEMYNHFRNRRLLELKAADGAMESRINTCGFVQSDPDSNATKVKYAELRYTWGRPTTSRDNEEETEYYAMSIGVDSVRRAVQTPPPQFLGAEWLQARNQLASSDVMTNNETLVNRVAENEPARSGAMATNENSFDITYQHETDPFYEPGDVPRLLPQGAEPREYLATFGYPPPPLFMINVKQRVTSPPDLGDSLF</sequence>
<evidence type="ECO:0000313" key="1">
    <source>
        <dbReference type="EMBL" id="PMD33754.1"/>
    </source>
</evidence>
<name>A0A2J6R5H4_HYAVF</name>
<proteinExistence type="predicted"/>
<dbReference type="OrthoDB" id="10517740at2759"/>
<gene>
    <name evidence="1" type="ORF">L207DRAFT_639159</name>
</gene>
<organism evidence="1 2">
    <name type="scientific">Hyaloscypha variabilis (strain UAMH 11265 / GT02V1 / F)</name>
    <name type="common">Meliniomyces variabilis</name>
    <dbReference type="NCBI Taxonomy" id="1149755"/>
    <lineage>
        <taxon>Eukaryota</taxon>
        <taxon>Fungi</taxon>
        <taxon>Dikarya</taxon>
        <taxon>Ascomycota</taxon>
        <taxon>Pezizomycotina</taxon>
        <taxon>Leotiomycetes</taxon>
        <taxon>Helotiales</taxon>
        <taxon>Hyaloscyphaceae</taxon>
        <taxon>Hyaloscypha</taxon>
        <taxon>Hyaloscypha variabilis</taxon>
    </lineage>
</organism>